<dbReference type="Gene3D" id="4.10.240.10">
    <property type="entry name" value="Zn(2)-C6 fungal-type DNA-binding domain"/>
    <property type="match status" value="1"/>
</dbReference>
<dbReference type="Proteomes" id="UP001243330">
    <property type="component" value="Unassembled WGS sequence"/>
</dbReference>
<comment type="caution">
    <text evidence="8">The sequence shown here is derived from an EMBL/GenBank/DDBJ whole genome shotgun (WGS) entry which is preliminary data.</text>
</comment>
<dbReference type="CDD" id="cd00067">
    <property type="entry name" value="GAL4"/>
    <property type="match status" value="1"/>
</dbReference>
<gene>
    <name evidence="8" type="ORF">CCHR01_11694</name>
</gene>
<dbReference type="GO" id="GO:0003677">
    <property type="term" value="F:DNA binding"/>
    <property type="evidence" value="ECO:0007669"/>
    <property type="project" value="UniProtKB-KW"/>
</dbReference>
<dbReference type="InterPro" id="IPR052360">
    <property type="entry name" value="Transcr_Regulatory_Proteins"/>
</dbReference>
<evidence type="ECO:0000313" key="8">
    <source>
        <dbReference type="EMBL" id="KAK1845683.1"/>
    </source>
</evidence>
<keyword evidence="5" id="KW-0804">Transcription</keyword>
<keyword evidence="3" id="KW-0805">Transcription regulation</keyword>
<dbReference type="EMBL" id="JAQOWY010000263">
    <property type="protein sequence ID" value="KAK1845683.1"/>
    <property type="molecule type" value="Genomic_DNA"/>
</dbReference>
<reference evidence="8" key="1">
    <citation type="submission" date="2023-01" db="EMBL/GenBank/DDBJ databases">
        <title>Colletotrichum chrysophilum M932 genome sequence.</title>
        <authorList>
            <person name="Baroncelli R."/>
        </authorList>
    </citation>
    <scope>NUCLEOTIDE SEQUENCE</scope>
    <source>
        <strain evidence="8">M932</strain>
    </source>
</reference>
<evidence type="ECO:0000256" key="6">
    <source>
        <dbReference type="ARBA" id="ARBA00023242"/>
    </source>
</evidence>
<evidence type="ECO:0000256" key="1">
    <source>
        <dbReference type="ARBA" id="ARBA00022723"/>
    </source>
</evidence>
<keyword evidence="2" id="KW-0862">Zinc</keyword>
<evidence type="ECO:0000256" key="2">
    <source>
        <dbReference type="ARBA" id="ARBA00022833"/>
    </source>
</evidence>
<dbReference type="Pfam" id="PF11951">
    <property type="entry name" value="Fungal_trans_2"/>
    <property type="match status" value="1"/>
</dbReference>
<proteinExistence type="predicted"/>
<keyword evidence="1" id="KW-0479">Metal-binding</keyword>
<evidence type="ECO:0000256" key="4">
    <source>
        <dbReference type="ARBA" id="ARBA00023125"/>
    </source>
</evidence>
<name>A0AAD9ACN8_9PEZI</name>
<dbReference type="InterPro" id="IPR001138">
    <property type="entry name" value="Zn2Cys6_DnaBD"/>
</dbReference>
<accession>A0AAD9ACN8</accession>
<evidence type="ECO:0000256" key="5">
    <source>
        <dbReference type="ARBA" id="ARBA00023163"/>
    </source>
</evidence>
<sequence length="500" mass="56864">MYGHEYRPKSIEKANSQDVNISGQVWLQDLQRIRRVKCDENRPACQRCLSTGRTCDGYGIWGGGGGRRSLASSHAAHPLAQPSSISRHNTRAGALSLSHDEHRQFEWFARRTTGKLPGVFTCALFWETLVLQASSTEPAVLYAVLALGAAHRMEIANACCCKVESEDSELSNITTQKRLALQYYNKAIGLLRPQLCNRRPESVRISLVVCIIFIYLEFMQERYEDGYVHFRHGLQLLDLLTPGLSSGSRSFRDCADESLAETLAWLDIQTTLLKTNASQGHYSRKLPSWHDTEVPTAFRDILHARQSMDRLLFRSYALEEQSRQSSYNSATTFDLLGSQKRLRNDLAFWSKTFGTYTKKMWPFIGDQDKVAYSYLPVYREMAFIIVETSLYPTDESIFDRYTDNFVFILSAIKDILEAMLPVPLNHVTSRHCTQRFSYSAQMGLIPPLYYTAMNCRVPILRRQAVELVTTGLHEEGIWDTSLSAQMAREVISLEEKGLCG</sequence>
<dbReference type="GO" id="GO:0000981">
    <property type="term" value="F:DNA-binding transcription factor activity, RNA polymerase II-specific"/>
    <property type="evidence" value="ECO:0007669"/>
    <property type="project" value="InterPro"/>
</dbReference>
<dbReference type="SUPFAM" id="SSF57701">
    <property type="entry name" value="Zn2/Cys6 DNA-binding domain"/>
    <property type="match status" value="1"/>
</dbReference>
<keyword evidence="9" id="KW-1185">Reference proteome</keyword>
<keyword evidence="4" id="KW-0238">DNA-binding</keyword>
<feature type="domain" description="Zn(2)-C6 fungal-type" evidence="7">
    <location>
        <begin position="32"/>
        <end position="58"/>
    </location>
</feature>
<evidence type="ECO:0000256" key="3">
    <source>
        <dbReference type="ARBA" id="ARBA00023015"/>
    </source>
</evidence>
<dbReference type="GO" id="GO:0008270">
    <property type="term" value="F:zinc ion binding"/>
    <property type="evidence" value="ECO:0007669"/>
    <property type="project" value="InterPro"/>
</dbReference>
<evidence type="ECO:0000259" key="7">
    <source>
        <dbReference type="Pfam" id="PF00172"/>
    </source>
</evidence>
<dbReference type="PANTHER" id="PTHR36206">
    <property type="entry name" value="ASPERCRYPTIN BIOSYNTHESIS CLUSTER-SPECIFIC TRANSCRIPTION REGULATOR ATNN-RELATED"/>
    <property type="match status" value="1"/>
</dbReference>
<evidence type="ECO:0000313" key="9">
    <source>
        <dbReference type="Proteomes" id="UP001243330"/>
    </source>
</evidence>
<protein>
    <submittedName>
        <fullName evidence="8">C6 zinc finger domain-containing protein</fullName>
    </submittedName>
</protein>
<dbReference type="PANTHER" id="PTHR36206:SF16">
    <property type="entry name" value="TRANSCRIPTION FACTOR DOMAIN-CONTAINING PROTEIN-RELATED"/>
    <property type="match status" value="1"/>
</dbReference>
<dbReference type="Pfam" id="PF00172">
    <property type="entry name" value="Zn_clus"/>
    <property type="match status" value="1"/>
</dbReference>
<dbReference type="InterPro" id="IPR021858">
    <property type="entry name" value="Fun_TF"/>
</dbReference>
<dbReference type="AlphaFoldDB" id="A0AAD9ACN8"/>
<dbReference type="InterPro" id="IPR036864">
    <property type="entry name" value="Zn2-C6_fun-type_DNA-bd_sf"/>
</dbReference>
<keyword evidence="6" id="KW-0539">Nucleus</keyword>
<organism evidence="8 9">
    <name type="scientific">Colletotrichum chrysophilum</name>
    <dbReference type="NCBI Taxonomy" id="1836956"/>
    <lineage>
        <taxon>Eukaryota</taxon>
        <taxon>Fungi</taxon>
        <taxon>Dikarya</taxon>
        <taxon>Ascomycota</taxon>
        <taxon>Pezizomycotina</taxon>
        <taxon>Sordariomycetes</taxon>
        <taxon>Hypocreomycetidae</taxon>
        <taxon>Glomerellales</taxon>
        <taxon>Glomerellaceae</taxon>
        <taxon>Colletotrichum</taxon>
        <taxon>Colletotrichum gloeosporioides species complex</taxon>
    </lineage>
</organism>